<keyword evidence="3" id="KW-1185">Reference proteome</keyword>
<accession>A0AAE0P3M1</accession>
<evidence type="ECO:0000313" key="3">
    <source>
        <dbReference type="Proteomes" id="UP001281003"/>
    </source>
</evidence>
<dbReference type="Gene3D" id="1.20.1280.50">
    <property type="match status" value="1"/>
</dbReference>
<feature type="domain" description="F-box" evidence="1">
    <location>
        <begin position="79"/>
        <end position="119"/>
    </location>
</feature>
<dbReference type="Proteomes" id="UP001281003">
    <property type="component" value="Unassembled WGS sequence"/>
</dbReference>
<protein>
    <recommendedName>
        <fullName evidence="1">F-box domain-containing protein</fullName>
    </recommendedName>
</protein>
<reference evidence="2" key="2">
    <citation type="submission" date="2023-07" db="EMBL/GenBank/DDBJ databases">
        <authorList>
            <consortium name="Lawrence Berkeley National Laboratory"/>
            <person name="Haridas S."/>
            <person name="Hensen N."/>
            <person name="Bonometti L."/>
            <person name="Westerberg I."/>
            <person name="Brannstrom I.O."/>
            <person name="Guillou S."/>
            <person name="Cros-Aarteil S."/>
            <person name="Calhoun S."/>
            <person name="Kuo A."/>
            <person name="Mondo S."/>
            <person name="Pangilinan J."/>
            <person name="Riley R."/>
            <person name="LaButti K."/>
            <person name="Andreopoulos B."/>
            <person name="Lipzen A."/>
            <person name="Chen C."/>
            <person name="Yanf M."/>
            <person name="Daum C."/>
            <person name="Ng V."/>
            <person name="Clum A."/>
            <person name="Steindorff A."/>
            <person name="Ohm R."/>
            <person name="Martin F."/>
            <person name="Silar P."/>
            <person name="Natvig D."/>
            <person name="Lalanne C."/>
            <person name="Gautier V."/>
            <person name="Ament-velasquez S.L."/>
            <person name="Kruys A."/>
            <person name="Hutchinson M.I."/>
            <person name="Powell A.J."/>
            <person name="Barry K."/>
            <person name="Miller A.N."/>
            <person name="Grigoriev I.V."/>
            <person name="Debuchy R."/>
            <person name="Gladieux P."/>
            <person name="Thoren M.H."/>
            <person name="Johannesson H."/>
        </authorList>
    </citation>
    <scope>NUCLEOTIDE SEQUENCE</scope>
    <source>
        <strain evidence="2">FGSC 1904</strain>
    </source>
</reference>
<proteinExistence type="predicted"/>
<dbReference type="SMART" id="SM00256">
    <property type="entry name" value="FBOX"/>
    <property type="match status" value="1"/>
</dbReference>
<comment type="caution">
    <text evidence="2">The sequence shown here is derived from an EMBL/GenBank/DDBJ whole genome shotgun (WGS) entry which is preliminary data.</text>
</comment>
<dbReference type="SUPFAM" id="SSF81383">
    <property type="entry name" value="F-box domain"/>
    <property type="match status" value="1"/>
</dbReference>
<organism evidence="2 3">
    <name type="scientific">Sordaria brevicollis</name>
    <dbReference type="NCBI Taxonomy" id="83679"/>
    <lineage>
        <taxon>Eukaryota</taxon>
        <taxon>Fungi</taxon>
        <taxon>Dikarya</taxon>
        <taxon>Ascomycota</taxon>
        <taxon>Pezizomycotina</taxon>
        <taxon>Sordariomycetes</taxon>
        <taxon>Sordariomycetidae</taxon>
        <taxon>Sordariales</taxon>
        <taxon>Sordariaceae</taxon>
        <taxon>Sordaria</taxon>
    </lineage>
</organism>
<evidence type="ECO:0000313" key="2">
    <source>
        <dbReference type="EMBL" id="KAK3392582.1"/>
    </source>
</evidence>
<dbReference type="Pfam" id="PF00646">
    <property type="entry name" value="F-box"/>
    <property type="match status" value="1"/>
</dbReference>
<reference evidence="2" key="1">
    <citation type="journal article" date="2023" name="Mol. Phylogenet. Evol.">
        <title>Genome-scale phylogeny and comparative genomics of the fungal order Sordariales.</title>
        <authorList>
            <person name="Hensen N."/>
            <person name="Bonometti L."/>
            <person name="Westerberg I."/>
            <person name="Brannstrom I.O."/>
            <person name="Guillou S."/>
            <person name="Cros-Aarteil S."/>
            <person name="Calhoun S."/>
            <person name="Haridas S."/>
            <person name="Kuo A."/>
            <person name="Mondo S."/>
            <person name="Pangilinan J."/>
            <person name="Riley R."/>
            <person name="LaButti K."/>
            <person name="Andreopoulos B."/>
            <person name="Lipzen A."/>
            <person name="Chen C."/>
            <person name="Yan M."/>
            <person name="Daum C."/>
            <person name="Ng V."/>
            <person name="Clum A."/>
            <person name="Steindorff A."/>
            <person name="Ohm R.A."/>
            <person name="Martin F."/>
            <person name="Silar P."/>
            <person name="Natvig D.O."/>
            <person name="Lalanne C."/>
            <person name="Gautier V."/>
            <person name="Ament-Velasquez S.L."/>
            <person name="Kruys A."/>
            <person name="Hutchinson M.I."/>
            <person name="Powell A.J."/>
            <person name="Barry K."/>
            <person name="Miller A.N."/>
            <person name="Grigoriev I.V."/>
            <person name="Debuchy R."/>
            <person name="Gladieux P."/>
            <person name="Hiltunen Thoren M."/>
            <person name="Johannesson H."/>
        </authorList>
    </citation>
    <scope>NUCLEOTIDE SEQUENCE</scope>
    <source>
        <strain evidence="2">FGSC 1904</strain>
    </source>
</reference>
<name>A0AAE0P3M1_SORBR</name>
<dbReference type="CDD" id="cd09917">
    <property type="entry name" value="F-box_SF"/>
    <property type="match status" value="1"/>
</dbReference>
<evidence type="ECO:0000259" key="1">
    <source>
        <dbReference type="SMART" id="SM00256"/>
    </source>
</evidence>
<dbReference type="AlphaFoldDB" id="A0AAE0P3M1"/>
<sequence>MAGVKRLRPDTGFANIASATPENMQNSLAQQFEALGSDAGLRLANLRRLLSSLTPQENQYMRLYFQSFPTPRRDIIPLFPTDILVEITRYLSPFDIANILDVSKMWRKSWSQRDVVRALAKHHMPRFLQFYDYREKLQSSEETDQNLSDVFYQAALKFNTRQQGLFQSMISIPAPWLHWVTRDRFFALEPTDSIKGWDDVFPDGDDEDHVMDNVPNETGVPSFPGEFAYCNGKVAWQPATPDMNLASLTFVDDLRTQQRRVYQIPDPVLLRGSCAYLQALGNELVVVSAGRTCHAWDLETGEHDSVMLPAARIHRVMIEKKRTYILTDEADVYVWSFRRGLREVDTNTASEAAIDGVLDGDYGVPISYDPMREGLFDILPHPDRDDRFYLLSLNEQSDRELVVHEFNHDGLVRSHTTALPEVSDLIGKLGHSGTSDFGFDVRMDEEDYLRICTHKVDTYGNYAICQFFLSGRLVKPDHFRGLHDEDEGDDLFFHGDDDHWVGYTVFFNALTASVSTTPFIYDAFQSAEFPPMSTFWGGQQIELIRAPTARDDDRFRMLLVSEFNGQKRFESMDDLPIHCTWSFYSLREPVPVNHRVTESLGNSPVKEGRMVQGQRCSNIVSRYLYERFDLMPSISPIYGLDITFEFSDLKGRVSEDEEEHAFHDDRDGSDLTIMADDDFLICRGPKGYVAWSFCHDMRDKHVTV</sequence>
<gene>
    <name evidence="2" type="ORF">B0T20DRAFT_59857</name>
</gene>
<dbReference type="InterPro" id="IPR001810">
    <property type="entry name" value="F-box_dom"/>
</dbReference>
<dbReference type="InterPro" id="IPR036047">
    <property type="entry name" value="F-box-like_dom_sf"/>
</dbReference>
<dbReference type="EMBL" id="JAUTDP010000011">
    <property type="protein sequence ID" value="KAK3392582.1"/>
    <property type="molecule type" value="Genomic_DNA"/>
</dbReference>